<organism evidence="2 3">
    <name type="scientific">Lithocarpus litseifolius</name>
    <dbReference type="NCBI Taxonomy" id="425828"/>
    <lineage>
        <taxon>Eukaryota</taxon>
        <taxon>Viridiplantae</taxon>
        <taxon>Streptophyta</taxon>
        <taxon>Embryophyta</taxon>
        <taxon>Tracheophyta</taxon>
        <taxon>Spermatophyta</taxon>
        <taxon>Magnoliopsida</taxon>
        <taxon>eudicotyledons</taxon>
        <taxon>Gunneridae</taxon>
        <taxon>Pentapetalae</taxon>
        <taxon>rosids</taxon>
        <taxon>fabids</taxon>
        <taxon>Fagales</taxon>
        <taxon>Fagaceae</taxon>
        <taxon>Lithocarpus</taxon>
    </lineage>
</organism>
<keyword evidence="3" id="KW-1185">Reference proteome</keyword>
<proteinExistence type="predicted"/>
<reference evidence="2 3" key="1">
    <citation type="submission" date="2024-01" db="EMBL/GenBank/DDBJ databases">
        <title>A telomere-to-telomere, gap-free genome of sweet tea (Lithocarpus litseifolius).</title>
        <authorList>
            <person name="Zhou J."/>
        </authorList>
    </citation>
    <scope>NUCLEOTIDE SEQUENCE [LARGE SCALE GENOMIC DNA]</scope>
    <source>
        <strain evidence="2">Zhou-2022a</strain>
        <tissue evidence="2">Leaf</tissue>
    </source>
</reference>
<protein>
    <submittedName>
        <fullName evidence="2">Uncharacterized protein</fullName>
    </submittedName>
</protein>
<dbReference type="PANTHER" id="PTHR31050">
    <property type="entry name" value="OS08G0413200 PROTEIN"/>
    <property type="match status" value="1"/>
</dbReference>
<name>A0AAW2CTF1_9ROSI</name>
<evidence type="ECO:0000256" key="1">
    <source>
        <dbReference type="SAM" id="SignalP"/>
    </source>
</evidence>
<keyword evidence="1" id="KW-0732">Signal</keyword>
<evidence type="ECO:0000313" key="2">
    <source>
        <dbReference type="EMBL" id="KAL0001084.1"/>
    </source>
</evidence>
<sequence>MRCGLCSFLIIKQQIALHLAVQCTVTCGTGRLCHINFKLPFFRKAYKNSKEEDMGSCLCFTYVHDLAPEPLDPNNIHQQLEIQPYGRGTFGPSDIALRARLPELNFPLPYTSSQTTVVGKWYSPFMFIRDGTLNNQMSTSMYYEMKLEQKWEQIFACENNDNQGNVVVVDVVLPREVISISGREVVDGNVAYGVMLFKSFNRGREIRVGLNLEVIERMKWEQERVGWVWGNDRQVSLKRVEEFERMGQWSKFGCYILVERFVLIKRMDGSLVLTYDFNHIDKIRNKWE</sequence>
<dbReference type="EMBL" id="JAZDWU010000005">
    <property type="protein sequence ID" value="KAL0001084.1"/>
    <property type="molecule type" value="Genomic_DNA"/>
</dbReference>
<dbReference type="Proteomes" id="UP001459277">
    <property type="component" value="Unassembled WGS sequence"/>
</dbReference>
<feature type="signal peptide" evidence="1">
    <location>
        <begin position="1"/>
        <end position="20"/>
    </location>
</feature>
<dbReference type="AlphaFoldDB" id="A0AAW2CTF1"/>
<evidence type="ECO:0000313" key="3">
    <source>
        <dbReference type="Proteomes" id="UP001459277"/>
    </source>
</evidence>
<dbReference type="PANTHER" id="PTHR31050:SF14">
    <property type="entry name" value="DUF1618 DOMAIN-CONTAINING PROTEIN"/>
    <property type="match status" value="1"/>
</dbReference>
<feature type="chain" id="PRO_5044025158" evidence="1">
    <location>
        <begin position="21"/>
        <end position="288"/>
    </location>
</feature>
<accession>A0AAW2CTF1</accession>
<gene>
    <name evidence="2" type="ORF">SO802_014865</name>
</gene>
<comment type="caution">
    <text evidence="2">The sequence shown here is derived from an EMBL/GenBank/DDBJ whole genome shotgun (WGS) entry which is preliminary data.</text>
</comment>